<evidence type="ECO:0000313" key="4">
    <source>
        <dbReference type="Proteomes" id="UP001634007"/>
    </source>
</evidence>
<keyword evidence="4" id="KW-1185">Reference proteome</keyword>
<feature type="transmembrane region" description="Helical" evidence="2">
    <location>
        <begin position="63"/>
        <end position="87"/>
    </location>
</feature>
<gene>
    <name evidence="3" type="ORF">ACJRO7_002321</name>
</gene>
<evidence type="ECO:0000256" key="1">
    <source>
        <dbReference type="SAM" id="Coils"/>
    </source>
</evidence>
<accession>A0ABD3LV38</accession>
<reference evidence="3 4" key="1">
    <citation type="submission" date="2024-11" db="EMBL/GenBank/DDBJ databases">
        <title>Chromosome-level genome assembly of Eucalyptus globulus Labill. provides insights into its genome evolution.</title>
        <authorList>
            <person name="Li X."/>
        </authorList>
    </citation>
    <scope>NUCLEOTIDE SEQUENCE [LARGE SCALE GENOMIC DNA]</scope>
    <source>
        <strain evidence="3">CL2024</strain>
        <tissue evidence="3">Fresh tender leaves</tissue>
    </source>
</reference>
<dbReference type="EMBL" id="JBJKBG010000001">
    <property type="protein sequence ID" value="KAL3755252.1"/>
    <property type="molecule type" value="Genomic_DNA"/>
</dbReference>
<dbReference type="AlphaFoldDB" id="A0ABD3LV38"/>
<feature type="coiled-coil region" evidence="1">
    <location>
        <begin position="7"/>
        <end position="41"/>
    </location>
</feature>
<evidence type="ECO:0000256" key="2">
    <source>
        <dbReference type="SAM" id="Phobius"/>
    </source>
</evidence>
<evidence type="ECO:0000313" key="3">
    <source>
        <dbReference type="EMBL" id="KAL3755252.1"/>
    </source>
</evidence>
<sequence length="92" mass="10068">MGVEDALKKSEEKAKEIKSKLVELQRQLEQVEKLISGLKDKAAETINGRREILDAIKDKGPKLQWLVVAAGSTGAIVVAAAVAYVCYSQRRS</sequence>
<keyword evidence="1" id="KW-0175">Coiled coil</keyword>
<keyword evidence="2" id="KW-1133">Transmembrane helix</keyword>
<proteinExistence type="predicted"/>
<protein>
    <submittedName>
        <fullName evidence="3">Uncharacterized protein</fullName>
    </submittedName>
</protein>
<keyword evidence="2" id="KW-0812">Transmembrane</keyword>
<comment type="caution">
    <text evidence="3">The sequence shown here is derived from an EMBL/GenBank/DDBJ whole genome shotgun (WGS) entry which is preliminary data.</text>
</comment>
<keyword evidence="2" id="KW-0472">Membrane</keyword>
<name>A0ABD3LV38_EUCGL</name>
<dbReference type="Proteomes" id="UP001634007">
    <property type="component" value="Unassembled WGS sequence"/>
</dbReference>
<organism evidence="3 4">
    <name type="scientific">Eucalyptus globulus</name>
    <name type="common">Tasmanian blue gum</name>
    <dbReference type="NCBI Taxonomy" id="34317"/>
    <lineage>
        <taxon>Eukaryota</taxon>
        <taxon>Viridiplantae</taxon>
        <taxon>Streptophyta</taxon>
        <taxon>Embryophyta</taxon>
        <taxon>Tracheophyta</taxon>
        <taxon>Spermatophyta</taxon>
        <taxon>Magnoliopsida</taxon>
        <taxon>eudicotyledons</taxon>
        <taxon>Gunneridae</taxon>
        <taxon>Pentapetalae</taxon>
        <taxon>rosids</taxon>
        <taxon>malvids</taxon>
        <taxon>Myrtales</taxon>
        <taxon>Myrtaceae</taxon>
        <taxon>Myrtoideae</taxon>
        <taxon>Eucalypteae</taxon>
        <taxon>Eucalyptus</taxon>
    </lineage>
</organism>